<dbReference type="KEGG" id="ttf:THTE_3115"/>
<accession>A0A286RIC9</accession>
<name>A0A286RIC9_9BACT</name>
<evidence type="ECO:0000313" key="1">
    <source>
        <dbReference type="EMBL" id="ASV75717.1"/>
    </source>
</evidence>
<organism evidence="1 2">
    <name type="scientific">Thermogutta terrifontis</name>
    <dbReference type="NCBI Taxonomy" id="1331910"/>
    <lineage>
        <taxon>Bacteria</taxon>
        <taxon>Pseudomonadati</taxon>
        <taxon>Planctomycetota</taxon>
        <taxon>Planctomycetia</taxon>
        <taxon>Pirellulales</taxon>
        <taxon>Thermoguttaceae</taxon>
        <taxon>Thermogutta</taxon>
    </lineage>
</organism>
<protein>
    <submittedName>
        <fullName evidence="1">Uncharacterized protein</fullName>
    </submittedName>
</protein>
<proteinExistence type="predicted"/>
<dbReference type="AlphaFoldDB" id="A0A286RIC9"/>
<keyword evidence="2" id="KW-1185">Reference proteome</keyword>
<dbReference type="EMBL" id="CP018477">
    <property type="protein sequence ID" value="ASV75717.1"/>
    <property type="molecule type" value="Genomic_DNA"/>
</dbReference>
<gene>
    <name evidence="1" type="ORF">THTE_3115</name>
</gene>
<sequence>MASAIIRMWAYQAGSSGLNLTPAGVRLDDRLLIGAGDVMMC</sequence>
<dbReference type="Proteomes" id="UP000215086">
    <property type="component" value="Chromosome"/>
</dbReference>
<evidence type="ECO:0000313" key="2">
    <source>
        <dbReference type="Proteomes" id="UP000215086"/>
    </source>
</evidence>
<reference evidence="1 2" key="1">
    <citation type="journal article" name="Front. Microbiol.">
        <title>Sugar Metabolism of the First Thermophilic Planctomycete Thermogutta terrifontis: Comparative Genomic and Transcriptomic Approaches.</title>
        <authorList>
            <person name="Elcheninov A.G."/>
            <person name="Menzel P."/>
            <person name="Gudbergsdottir S.R."/>
            <person name="Slesarev A.I."/>
            <person name="Kadnikov V.V."/>
            <person name="Krogh A."/>
            <person name="Bonch-Osmolovskaya E.A."/>
            <person name="Peng X."/>
            <person name="Kublanov I.V."/>
        </authorList>
    </citation>
    <scope>NUCLEOTIDE SEQUENCE [LARGE SCALE GENOMIC DNA]</scope>
    <source>
        <strain evidence="1 2">R1</strain>
    </source>
</reference>